<sequence length="53" mass="5764">MSEAADKTQRSPVDGIGLALAYIRSHWHPRVAKASLYAEASKSRDVALEPEPS</sequence>
<dbReference type="EMBL" id="JACHJD010000018">
    <property type="protein sequence ID" value="MBB5108316.1"/>
    <property type="molecule type" value="Genomic_DNA"/>
</dbReference>
<keyword evidence="2" id="KW-1185">Reference proteome</keyword>
<gene>
    <name evidence="1" type="ORF">FHS40_007437</name>
</gene>
<comment type="caution">
    <text evidence="1">The sequence shown here is derived from an EMBL/GenBank/DDBJ whole genome shotgun (WGS) entry which is preliminary data.</text>
</comment>
<evidence type="ECO:0000313" key="1">
    <source>
        <dbReference type="EMBL" id="MBB5108316.1"/>
    </source>
</evidence>
<accession>A0A7W8B133</accession>
<dbReference type="Proteomes" id="UP000549009">
    <property type="component" value="Unassembled WGS sequence"/>
</dbReference>
<reference evidence="1 2" key="1">
    <citation type="submission" date="2020-08" db="EMBL/GenBank/DDBJ databases">
        <title>Genomic Encyclopedia of Type Strains, Phase III (KMG-III): the genomes of soil and plant-associated and newly described type strains.</title>
        <authorList>
            <person name="Whitman W."/>
        </authorList>
    </citation>
    <scope>NUCLEOTIDE SEQUENCE [LARGE SCALE GENOMIC DNA]</scope>
    <source>
        <strain evidence="1 2">CECT 3146</strain>
    </source>
</reference>
<protein>
    <submittedName>
        <fullName evidence="1">Uncharacterized protein</fullName>
    </submittedName>
</protein>
<dbReference type="AlphaFoldDB" id="A0A7W8B133"/>
<name>A0A7W8B133_STRST</name>
<proteinExistence type="predicted"/>
<evidence type="ECO:0000313" key="2">
    <source>
        <dbReference type="Proteomes" id="UP000549009"/>
    </source>
</evidence>
<organism evidence="1 2">
    <name type="scientific">Streptomyces spectabilis</name>
    <dbReference type="NCBI Taxonomy" id="68270"/>
    <lineage>
        <taxon>Bacteria</taxon>
        <taxon>Bacillati</taxon>
        <taxon>Actinomycetota</taxon>
        <taxon>Actinomycetes</taxon>
        <taxon>Kitasatosporales</taxon>
        <taxon>Streptomycetaceae</taxon>
        <taxon>Streptomyces</taxon>
    </lineage>
</organism>
<dbReference type="RefSeq" id="WP_170316384.1">
    <property type="nucleotide sequence ID" value="NZ_BMSQ01000020.1"/>
</dbReference>